<dbReference type="Gene3D" id="3.20.20.140">
    <property type="entry name" value="Metal-dependent hydrolases"/>
    <property type="match status" value="2"/>
</dbReference>
<dbReference type="InterPro" id="IPR006650">
    <property type="entry name" value="A/AMP_deam_AS"/>
</dbReference>
<dbReference type="InterPro" id="IPR032466">
    <property type="entry name" value="Metal_Hydrolase"/>
</dbReference>
<evidence type="ECO:0000313" key="7">
    <source>
        <dbReference type="Proteomes" id="UP001611383"/>
    </source>
</evidence>
<organism evidence="6 7">
    <name type="scientific">Archangium minus</name>
    <dbReference type="NCBI Taxonomy" id="83450"/>
    <lineage>
        <taxon>Bacteria</taxon>
        <taxon>Pseudomonadati</taxon>
        <taxon>Myxococcota</taxon>
        <taxon>Myxococcia</taxon>
        <taxon>Myxococcales</taxon>
        <taxon>Cystobacterineae</taxon>
        <taxon>Archangiaceae</taxon>
        <taxon>Archangium</taxon>
    </lineage>
</organism>
<keyword evidence="7" id="KW-1185">Reference proteome</keyword>
<evidence type="ECO:0008006" key="8">
    <source>
        <dbReference type="Google" id="ProtNLM"/>
    </source>
</evidence>
<evidence type="ECO:0000256" key="5">
    <source>
        <dbReference type="ARBA" id="ARBA00022833"/>
    </source>
</evidence>
<dbReference type="PROSITE" id="PS00485">
    <property type="entry name" value="A_DEAMINASE"/>
    <property type="match status" value="1"/>
</dbReference>
<evidence type="ECO:0000256" key="2">
    <source>
        <dbReference type="ARBA" id="ARBA00006676"/>
    </source>
</evidence>
<evidence type="ECO:0000256" key="3">
    <source>
        <dbReference type="ARBA" id="ARBA00022723"/>
    </source>
</evidence>
<protein>
    <recommendedName>
        <fullName evidence="8">Adenosine deaminase</fullName>
    </recommendedName>
</protein>
<dbReference type="Proteomes" id="UP001611383">
    <property type="component" value="Chromosome"/>
</dbReference>
<dbReference type="RefSeq" id="WP_395810026.1">
    <property type="nucleotide sequence ID" value="NZ_CP043494.1"/>
</dbReference>
<keyword evidence="5" id="KW-0862">Zinc</keyword>
<sequence>MAQVPHGRLLAEAEAWPINSALAYKERTTQLVRTDMAVLNPATARLAAGLDEHLRVRANGMSLTNLAVLRDSAWFRMADDAVTGPRTVPLAHYLVQRVTRYLERGGIRTVLNTDTTEPGRDAAERAAHWRWLSFRLPCDLLVSALYATGSALPPGDHVSLATEHLRRVLQDQPVADNHLHVGAAFSFPVLWSSWMVWLARSGPTPSELSDEHIPFGDGESFRRKLLAAAISRLFLASFLRAREIGAHTSDFGAFSYSGLRQMCERLDWPEGEKLALQLCHRVLADLAGTGPAPSFTDAQRLYSLLCGDVGRITLQQYEDLFRADPLGSWLQPRQGGATCETLFASRALRYLLQDGASDVGFAELFWQYQRIRCMAHTYLTQEPGTSGLDWFRRFYDRLSALRGPLDEQKYVAAMQHQSVDLRLGALEVRTAPPSHWTRIRDEARLLARAGRQWQPGAGGEAKRPELGLVFHLIKRRQARGTNRLYADPSQDDTGFRYGSWVRDRMLEVSALQHAFAYHPELLLLIRGIDVASSELAVPTWATVNLLASVRRASVAASEALRQARPSWNVPPMRLTCHVGEEFSRLVEGVRRVHELHESGLLRNGDRIGHGLALGIVPRRWADSSTVVVQTAEDRLDDLLWELDRYGSGDVPAHPGRVERVRAEAEKLARLIYGEPTPSLADLSSARLRRHQPGELSRLGFPDRLAQSPGNAPVLFSYLTDHNVFRRGQQPVEVRVDDAEVLFLQDVQRWLRSELARLEVTVETNPSSNLLIGDLLGVEEHPILQLAEQWLMPSSTEEGIAAEENDHSELLVSINSDDPITFATRLADEYTYLYFALLRRRVPSARALRWMDELRARSMRARFTVEASSDPEALRSLLPSDE</sequence>
<comment type="similarity">
    <text evidence="2">Belongs to the metallo-dependent hydrolases superfamily. Adenosine and AMP deaminases family.</text>
</comment>
<comment type="cofactor">
    <cofactor evidence="1">
        <name>Zn(2+)</name>
        <dbReference type="ChEBI" id="CHEBI:29105"/>
    </cofactor>
</comment>
<evidence type="ECO:0000256" key="4">
    <source>
        <dbReference type="ARBA" id="ARBA00022801"/>
    </source>
</evidence>
<evidence type="ECO:0000256" key="1">
    <source>
        <dbReference type="ARBA" id="ARBA00001947"/>
    </source>
</evidence>
<keyword evidence="4" id="KW-0378">Hydrolase</keyword>
<reference evidence="6 7" key="1">
    <citation type="submission" date="2019-08" db="EMBL/GenBank/DDBJ databases">
        <title>Archangium and Cystobacter genomes.</title>
        <authorList>
            <person name="Chen I.-C.K."/>
            <person name="Wielgoss S."/>
        </authorList>
    </citation>
    <scope>NUCLEOTIDE SEQUENCE [LARGE SCALE GENOMIC DNA]</scope>
    <source>
        <strain evidence="6 7">Cbm 6</strain>
    </source>
</reference>
<dbReference type="EMBL" id="CP043494">
    <property type="protein sequence ID" value="WNG50665.1"/>
    <property type="molecule type" value="Genomic_DNA"/>
</dbReference>
<keyword evidence="3" id="KW-0479">Metal-binding</keyword>
<name>A0ABY9X5J7_9BACT</name>
<accession>A0ABY9X5J7</accession>
<dbReference type="SUPFAM" id="SSF51556">
    <property type="entry name" value="Metallo-dependent hydrolases"/>
    <property type="match status" value="1"/>
</dbReference>
<evidence type="ECO:0000313" key="6">
    <source>
        <dbReference type="EMBL" id="WNG50665.1"/>
    </source>
</evidence>
<proteinExistence type="inferred from homology"/>
<gene>
    <name evidence="6" type="ORF">F0U60_45980</name>
</gene>